<keyword evidence="10 14" id="KW-0482">Metalloprotease</keyword>
<dbReference type="Proteomes" id="UP000477782">
    <property type="component" value="Unassembled WGS sequence"/>
</dbReference>
<comment type="caution">
    <text evidence="14">The sequence shown here is derived from an EMBL/GenBank/DDBJ whole genome shotgun (WGS) entry which is preliminary data.</text>
</comment>
<sequence>MLSLLAALGLCLATWKTLQGGWRGRSGLQIAGLDLNTVAMAAVAVGAAVYFWGLPYGIAFVIAVAVHEFGHVAAFRVCGHADARFRLIPLMGGVTISNTAPASAEKAVFITLMGPAINLGPMVLCLALAEMLMASQSLAVFQIGGFLYVQALVLAALNFFNLLPLWPLDGGKLTQRLAYSFAPDVTRQVSIAMTVLAAALCLATRSWFLLFFVLMGWPGLAQSETLLRAQRPLSRKRSLLALAAYLATAAAFFAGGHPLLLGFF</sequence>
<dbReference type="GO" id="GO:0016020">
    <property type="term" value="C:membrane"/>
    <property type="evidence" value="ECO:0007669"/>
    <property type="project" value="UniProtKB-SubCell"/>
</dbReference>
<evidence type="ECO:0000256" key="6">
    <source>
        <dbReference type="ARBA" id="ARBA00022723"/>
    </source>
</evidence>
<evidence type="ECO:0000256" key="3">
    <source>
        <dbReference type="ARBA" id="ARBA00007931"/>
    </source>
</evidence>
<feature type="transmembrane region" description="Helical" evidence="12">
    <location>
        <begin position="146"/>
        <end position="168"/>
    </location>
</feature>
<evidence type="ECO:0000256" key="8">
    <source>
        <dbReference type="ARBA" id="ARBA00022833"/>
    </source>
</evidence>
<keyword evidence="5 12" id="KW-0812">Transmembrane</keyword>
<evidence type="ECO:0000256" key="1">
    <source>
        <dbReference type="ARBA" id="ARBA00001947"/>
    </source>
</evidence>
<organism evidence="14 15">
    <name type="scientific">Tabrizicola oligotrophica</name>
    <dbReference type="NCBI Taxonomy" id="2710650"/>
    <lineage>
        <taxon>Bacteria</taxon>
        <taxon>Pseudomonadati</taxon>
        <taxon>Pseudomonadota</taxon>
        <taxon>Alphaproteobacteria</taxon>
        <taxon>Rhodobacterales</taxon>
        <taxon>Paracoccaceae</taxon>
        <taxon>Tabrizicola</taxon>
    </lineage>
</organism>
<evidence type="ECO:0000256" key="5">
    <source>
        <dbReference type="ARBA" id="ARBA00022692"/>
    </source>
</evidence>
<keyword evidence="9 12" id="KW-1133">Transmembrane helix</keyword>
<dbReference type="AlphaFoldDB" id="A0A6M0QU63"/>
<keyword evidence="15" id="KW-1185">Reference proteome</keyword>
<dbReference type="PANTHER" id="PTHR39188:SF3">
    <property type="entry name" value="STAGE IV SPORULATION PROTEIN FB"/>
    <property type="match status" value="1"/>
</dbReference>
<dbReference type="GO" id="GO:0046872">
    <property type="term" value="F:metal ion binding"/>
    <property type="evidence" value="ECO:0007669"/>
    <property type="project" value="UniProtKB-KW"/>
</dbReference>
<reference evidence="14 15" key="1">
    <citation type="submission" date="2020-02" db="EMBL/GenBank/DDBJ databases">
        <authorList>
            <person name="Chen W.-M."/>
        </authorList>
    </citation>
    <scope>NUCLEOTIDE SEQUENCE [LARGE SCALE GENOMIC DNA]</scope>
    <source>
        <strain evidence="14 15">KMS-5</strain>
    </source>
</reference>
<feature type="transmembrane region" description="Helical" evidence="12">
    <location>
        <begin position="116"/>
        <end position="134"/>
    </location>
</feature>
<comment type="similarity">
    <text evidence="3">Belongs to the peptidase M50B family.</text>
</comment>
<feature type="transmembrane region" description="Helical" evidence="12">
    <location>
        <begin position="39"/>
        <end position="66"/>
    </location>
</feature>
<evidence type="ECO:0000256" key="9">
    <source>
        <dbReference type="ARBA" id="ARBA00022989"/>
    </source>
</evidence>
<name>A0A6M0QU63_9RHOB</name>
<dbReference type="RefSeq" id="WP_164625927.1">
    <property type="nucleotide sequence ID" value="NZ_JAAIVJ010000006.1"/>
</dbReference>
<accession>A0A6M0QU63</accession>
<dbReference type="GO" id="GO:0008237">
    <property type="term" value="F:metallopeptidase activity"/>
    <property type="evidence" value="ECO:0007669"/>
    <property type="project" value="UniProtKB-KW"/>
</dbReference>
<feature type="domain" description="Peptidase M50" evidence="13">
    <location>
        <begin position="58"/>
        <end position="198"/>
    </location>
</feature>
<proteinExistence type="inferred from homology"/>
<evidence type="ECO:0000256" key="2">
    <source>
        <dbReference type="ARBA" id="ARBA00004141"/>
    </source>
</evidence>
<keyword evidence="8" id="KW-0862">Zinc</keyword>
<dbReference type="EMBL" id="JAAIVJ010000006">
    <property type="protein sequence ID" value="NEY90969.1"/>
    <property type="molecule type" value="Genomic_DNA"/>
</dbReference>
<dbReference type="InterPro" id="IPR008915">
    <property type="entry name" value="Peptidase_M50"/>
</dbReference>
<feature type="transmembrane region" description="Helical" evidence="12">
    <location>
        <begin position="188"/>
        <end position="217"/>
    </location>
</feature>
<gene>
    <name evidence="14" type="ORF">G4Z14_11745</name>
</gene>
<evidence type="ECO:0000256" key="11">
    <source>
        <dbReference type="ARBA" id="ARBA00023136"/>
    </source>
</evidence>
<evidence type="ECO:0000256" key="10">
    <source>
        <dbReference type="ARBA" id="ARBA00023049"/>
    </source>
</evidence>
<comment type="subcellular location">
    <subcellularLocation>
        <location evidence="2">Membrane</location>
        <topology evidence="2">Multi-pass membrane protein</topology>
    </subcellularLocation>
</comment>
<protein>
    <submittedName>
        <fullName evidence="14">Metalloprotease</fullName>
    </submittedName>
</protein>
<evidence type="ECO:0000313" key="15">
    <source>
        <dbReference type="Proteomes" id="UP000477782"/>
    </source>
</evidence>
<evidence type="ECO:0000313" key="14">
    <source>
        <dbReference type="EMBL" id="NEY90969.1"/>
    </source>
</evidence>
<dbReference type="GO" id="GO:0006508">
    <property type="term" value="P:proteolysis"/>
    <property type="evidence" value="ECO:0007669"/>
    <property type="project" value="UniProtKB-KW"/>
</dbReference>
<evidence type="ECO:0000256" key="7">
    <source>
        <dbReference type="ARBA" id="ARBA00022801"/>
    </source>
</evidence>
<keyword evidence="4 14" id="KW-0645">Protease</keyword>
<keyword evidence="7" id="KW-0378">Hydrolase</keyword>
<feature type="transmembrane region" description="Helical" evidence="12">
    <location>
        <begin position="238"/>
        <end position="260"/>
    </location>
</feature>
<comment type="cofactor">
    <cofactor evidence="1">
        <name>Zn(2+)</name>
        <dbReference type="ChEBI" id="CHEBI:29105"/>
    </cofactor>
</comment>
<evidence type="ECO:0000259" key="13">
    <source>
        <dbReference type="Pfam" id="PF02163"/>
    </source>
</evidence>
<dbReference type="Pfam" id="PF02163">
    <property type="entry name" value="Peptidase_M50"/>
    <property type="match status" value="1"/>
</dbReference>
<feature type="transmembrane region" description="Helical" evidence="12">
    <location>
        <begin position="87"/>
        <end position="104"/>
    </location>
</feature>
<evidence type="ECO:0000256" key="4">
    <source>
        <dbReference type="ARBA" id="ARBA00022670"/>
    </source>
</evidence>
<keyword evidence="11 12" id="KW-0472">Membrane</keyword>
<evidence type="ECO:0000256" key="12">
    <source>
        <dbReference type="SAM" id="Phobius"/>
    </source>
</evidence>
<dbReference type="PANTHER" id="PTHR39188">
    <property type="entry name" value="MEMBRANE-ASSOCIATED ZINC METALLOPROTEASE M50B"/>
    <property type="match status" value="1"/>
</dbReference>
<keyword evidence="6" id="KW-0479">Metal-binding</keyword>